<proteinExistence type="predicted"/>
<evidence type="ECO:0000313" key="2">
    <source>
        <dbReference type="Proteomes" id="UP000249377"/>
    </source>
</evidence>
<dbReference type="Gene3D" id="2.60.40.2000">
    <property type="match status" value="1"/>
</dbReference>
<dbReference type="EMBL" id="QLYR01000001">
    <property type="protein sequence ID" value="RAQ30544.1"/>
    <property type="molecule type" value="Genomic_DNA"/>
</dbReference>
<gene>
    <name evidence="1" type="primary">yabP</name>
    <name evidence="1" type="ORF">DPQ25_03340</name>
</gene>
<protein>
    <submittedName>
        <fullName evidence="1">Sporulation protein YabP</fullName>
    </submittedName>
</protein>
<accession>A0A328UKP9</accession>
<keyword evidence="2" id="KW-1185">Reference proteome</keyword>
<dbReference type="RefSeq" id="WP_112331739.1">
    <property type="nucleotide sequence ID" value="NZ_JADPHD010000001.1"/>
</dbReference>
<reference evidence="1 2" key="1">
    <citation type="submission" date="2018-06" db="EMBL/GenBank/DDBJ databases">
        <title>Noncontiguous genome sequence of Ruminococcaceae bacterium ASD2818.</title>
        <authorList>
            <person name="Chaplin A.V."/>
            <person name="Sokolova S.R."/>
            <person name="Kochetkova T.O."/>
            <person name="Goltsov A.Y."/>
            <person name="Trofimov D.Y."/>
            <person name="Efimov B.A."/>
        </authorList>
    </citation>
    <scope>NUCLEOTIDE SEQUENCE [LARGE SCALE GENOMIC DNA]</scope>
    <source>
        <strain evidence="1 2">ASD2818</strain>
    </source>
</reference>
<dbReference type="Proteomes" id="UP000249377">
    <property type="component" value="Unassembled WGS sequence"/>
</dbReference>
<name>A0A328UKP9_9FIRM</name>
<dbReference type="Pfam" id="PF07873">
    <property type="entry name" value="YabP"/>
    <property type="match status" value="1"/>
</dbReference>
<dbReference type="NCBIfam" id="TIGR02892">
    <property type="entry name" value="spore_yabP"/>
    <property type="match status" value="1"/>
</dbReference>
<dbReference type="InterPro" id="IPR038705">
    <property type="entry name" value="YabP_sf"/>
</dbReference>
<dbReference type="PIRSF" id="PIRSF011576">
    <property type="entry name" value="YabP"/>
    <property type="match status" value="1"/>
</dbReference>
<evidence type="ECO:0000313" key="1">
    <source>
        <dbReference type="EMBL" id="RAQ30544.1"/>
    </source>
</evidence>
<comment type="caution">
    <text evidence="1">The sequence shown here is derived from an EMBL/GenBank/DDBJ whole genome shotgun (WGS) entry which is preliminary data.</text>
</comment>
<dbReference type="AlphaFoldDB" id="A0A328UKP9"/>
<dbReference type="InterPro" id="IPR012504">
    <property type="entry name" value="Spore_YabP"/>
</dbReference>
<organism evidence="1 2">
    <name type="scientific">Hydrogeniiclostridium mannosilyticum</name>
    <dbReference type="NCBI Taxonomy" id="2764322"/>
    <lineage>
        <taxon>Bacteria</taxon>
        <taxon>Bacillati</taxon>
        <taxon>Bacillota</taxon>
        <taxon>Clostridia</taxon>
        <taxon>Eubacteriales</taxon>
        <taxon>Acutalibacteraceae</taxon>
        <taxon>Hydrogeniiclostridium</taxon>
    </lineage>
</organism>
<dbReference type="GO" id="GO:0030435">
    <property type="term" value="P:sporulation resulting in formation of a cellular spore"/>
    <property type="evidence" value="ECO:0007669"/>
    <property type="project" value="InterPro"/>
</dbReference>
<sequence length="92" mass="9987">MAEEKKTVKLPHSVILENRKSLTATGVSNVDSFDEQVIVAYTDLGELTIKGKGLNISRLNIETGELNVTGDISSLNYAESQASGGIFSRLFR</sequence>
<dbReference type="InterPro" id="IPR022476">
    <property type="entry name" value="Spore_YabP/YqfC"/>
</dbReference>